<dbReference type="InterPro" id="IPR036915">
    <property type="entry name" value="Cyclin-like_sf"/>
</dbReference>
<name>A0ABS8TLH7_DATST</name>
<keyword evidence="1" id="KW-0132">Cell division</keyword>
<evidence type="ECO:0000256" key="2">
    <source>
        <dbReference type="ARBA" id="ARBA00023127"/>
    </source>
</evidence>
<evidence type="ECO:0000259" key="6">
    <source>
        <dbReference type="SMART" id="SM00385"/>
    </source>
</evidence>
<dbReference type="SUPFAM" id="SSF47954">
    <property type="entry name" value="Cyclin-like"/>
    <property type="match status" value="2"/>
</dbReference>
<evidence type="ECO:0000256" key="4">
    <source>
        <dbReference type="RuleBase" id="RU000383"/>
    </source>
</evidence>
<comment type="similarity">
    <text evidence="4">Belongs to the cyclin family.</text>
</comment>
<dbReference type="InterPro" id="IPR006671">
    <property type="entry name" value="Cyclin_N"/>
</dbReference>
<dbReference type="SMART" id="SM01332">
    <property type="entry name" value="Cyclin_C"/>
    <property type="match status" value="1"/>
</dbReference>
<dbReference type="SMART" id="SM00385">
    <property type="entry name" value="CYCLIN"/>
    <property type="match status" value="1"/>
</dbReference>
<feature type="domain" description="Cyclin-like" evidence="6">
    <location>
        <begin position="101"/>
        <end position="190"/>
    </location>
</feature>
<keyword evidence="3" id="KW-0131">Cell cycle</keyword>
<reference evidence="8 9" key="1">
    <citation type="journal article" date="2021" name="BMC Genomics">
        <title>Datura genome reveals duplications of psychoactive alkaloid biosynthetic genes and high mutation rate following tissue culture.</title>
        <authorList>
            <person name="Rajewski A."/>
            <person name="Carter-House D."/>
            <person name="Stajich J."/>
            <person name="Litt A."/>
        </authorList>
    </citation>
    <scope>NUCLEOTIDE SEQUENCE [LARGE SCALE GENOMIC DNA]</scope>
    <source>
        <strain evidence="8">AR-01</strain>
    </source>
</reference>
<evidence type="ECO:0000256" key="1">
    <source>
        <dbReference type="ARBA" id="ARBA00022618"/>
    </source>
</evidence>
<dbReference type="Proteomes" id="UP000823775">
    <property type="component" value="Unassembled WGS sequence"/>
</dbReference>
<dbReference type="PANTHER" id="PTHR10177">
    <property type="entry name" value="CYCLINS"/>
    <property type="match status" value="1"/>
</dbReference>
<gene>
    <name evidence="8" type="ORF">HAX54_012369</name>
</gene>
<dbReference type="CDD" id="cd20544">
    <property type="entry name" value="CYCLIN_AtCycD-like_rpt2"/>
    <property type="match status" value="1"/>
</dbReference>
<evidence type="ECO:0000259" key="7">
    <source>
        <dbReference type="SMART" id="SM01332"/>
    </source>
</evidence>
<keyword evidence="9" id="KW-1185">Reference proteome</keyword>
<dbReference type="InterPro" id="IPR013763">
    <property type="entry name" value="Cyclin-like_dom"/>
</dbReference>
<evidence type="ECO:0000256" key="3">
    <source>
        <dbReference type="ARBA" id="ARBA00023306"/>
    </source>
</evidence>
<protein>
    <submittedName>
        <fullName evidence="8">Uncharacterized protein</fullName>
    </submittedName>
</protein>
<feature type="compositionally biased region" description="Basic and acidic residues" evidence="5">
    <location>
        <begin position="342"/>
        <end position="352"/>
    </location>
</feature>
<dbReference type="Gene3D" id="1.10.472.10">
    <property type="entry name" value="Cyclin-like"/>
    <property type="match status" value="2"/>
</dbReference>
<dbReference type="Pfam" id="PF00134">
    <property type="entry name" value="Cyclin_N"/>
    <property type="match status" value="1"/>
</dbReference>
<organism evidence="8 9">
    <name type="scientific">Datura stramonium</name>
    <name type="common">Jimsonweed</name>
    <name type="synonym">Common thornapple</name>
    <dbReference type="NCBI Taxonomy" id="4076"/>
    <lineage>
        <taxon>Eukaryota</taxon>
        <taxon>Viridiplantae</taxon>
        <taxon>Streptophyta</taxon>
        <taxon>Embryophyta</taxon>
        <taxon>Tracheophyta</taxon>
        <taxon>Spermatophyta</taxon>
        <taxon>Magnoliopsida</taxon>
        <taxon>eudicotyledons</taxon>
        <taxon>Gunneridae</taxon>
        <taxon>Pentapetalae</taxon>
        <taxon>asterids</taxon>
        <taxon>lamiids</taxon>
        <taxon>Solanales</taxon>
        <taxon>Solanaceae</taxon>
        <taxon>Solanoideae</taxon>
        <taxon>Datureae</taxon>
        <taxon>Datura</taxon>
    </lineage>
</organism>
<dbReference type="InterPro" id="IPR039361">
    <property type="entry name" value="Cyclin"/>
</dbReference>
<feature type="compositionally biased region" description="Acidic residues" evidence="5">
    <location>
        <begin position="35"/>
        <end position="46"/>
    </location>
</feature>
<feature type="region of interest" description="Disordered" evidence="5">
    <location>
        <begin position="324"/>
        <end position="352"/>
    </location>
</feature>
<evidence type="ECO:0000256" key="5">
    <source>
        <dbReference type="SAM" id="MobiDB-lite"/>
    </source>
</evidence>
<dbReference type="CDD" id="cd20543">
    <property type="entry name" value="CYCLIN_AtCycD-like_rpt1"/>
    <property type="match status" value="1"/>
</dbReference>
<feature type="compositionally biased region" description="Polar residues" evidence="5">
    <location>
        <begin position="331"/>
        <end position="340"/>
    </location>
</feature>
<accession>A0ABS8TLH7</accession>
<proteinExistence type="inferred from homology"/>
<dbReference type="Pfam" id="PF02984">
    <property type="entry name" value="Cyclin_C"/>
    <property type="match status" value="1"/>
</dbReference>
<comment type="caution">
    <text evidence="8">The sequence shown here is derived from an EMBL/GenBank/DDBJ whole genome shotgun (WGS) entry which is preliminary data.</text>
</comment>
<dbReference type="InterPro" id="IPR048258">
    <property type="entry name" value="Cyclins_cyclin-box"/>
</dbReference>
<sequence length="352" mass="40575">MTHNHQQQQQEQQQEQKIPFLLDALYCEEEETWEEEDLFTEEEGETESSCSEIRSNPNPYDLLWEEGELSSLFSKETESKVSCNVLVKNQSLTSARREAVEWILKATAYYSFSAQTAFLAVNYFDRFLFTLDQSQNHKPWMNQLVAVACLSLAAKVEETEVPLLLDLQVEESRFVFDSKTVQRMELLVLSTLEWKMNPVTPFSFLDFITRRLGLMNYLCLEFLRRCEKVLLYTITDDRFIGYLPSAMASATMLHVLDRLQPCIGEKYQDQLLGILGIVKDKVEECYRLIQEVACNIDFHSNKRKFGTLPGSPTGVMDVSFSSDYSNDSWSVATSVTSSPEPLSKKTRESQRE</sequence>
<evidence type="ECO:0000313" key="8">
    <source>
        <dbReference type="EMBL" id="MCD7471736.1"/>
    </source>
</evidence>
<evidence type="ECO:0000313" key="9">
    <source>
        <dbReference type="Proteomes" id="UP000823775"/>
    </source>
</evidence>
<feature type="region of interest" description="Disordered" evidence="5">
    <location>
        <begin position="35"/>
        <end position="54"/>
    </location>
</feature>
<dbReference type="EMBL" id="JACEIK010001718">
    <property type="protein sequence ID" value="MCD7471736.1"/>
    <property type="molecule type" value="Genomic_DNA"/>
</dbReference>
<feature type="domain" description="Cyclin C-terminal" evidence="7">
    <location>
        <begin position="199"/>
        <end position="324"/>
    </location>
</feature>
<keyword evidence="2 4" id="KW-0195">Cyclin</keyword>
<dbReference type="PROSITE" id="PS00292">
    <property type="entry name" value="CYCLINS"/>
    <property type="match status" value="1"/>
</dbReference>
<dbReference type="InterPro" id="IPR004367">
    <property type="entry name" value="Cyclin_C-dom"/>
</dbReference>